<protein>
    <recommendedName>
        <fullName evidence="3 6">Arabinogalactan endo-beta-1,4-galactanase</fullName>
        <ecNumber evidence="3 6">3.2.1.89</ecNumber>
    </recommendedName>
</protein>
<keyword evidence="6" id="KW-0732">Signal</keyword>
<dbReference type="EC" id="3.2.1.89" evidence="3 6"/>
<dbReference type="PANTHER" id="PTHR34983">
    <property type="entry name" value="ARABINOGALACTAN ENDO-BETA-1,4-GALACTANASE A"/>
    <property type="match status" value="1"/>
</dbReference>
<comment type="catalytic activity">
    <reaction evidence="1 6">
        <text>The enzyme specifically hydrolyzes (1-&gt;4)-beta-D-galactosidic linkages in type I arabinogalactans.</text>
        <dbReference type="EC" id="3.2.1.89"/>
    </reaction>
</comment>
<name>A0A4V6Q9W2_9BACT</name>
<evidence type="ECO:0000313" key="8">
    <source>
        <dbReference type="Proteomes" id="UP000294498"/>
    </source>
</evidence>
<dbReference type="Pfam" id="PF07745">
    <property type="entry name" value="Glyco_hydro_53"/>
    <property type="match status" value="1"/>
</dbReference>
<dbReference type="OrthoDB" id="9768786at2"/>
<feature type="signal peptide" evidence="6">
    <location>
        <begin position="1"/>
        <end position="20"/>
    </location>
</feature>
<keyword evidence="8" id="KW-1185">Reference proteome</keyword>
<evidence type="ECO:0000256" key="2">
    <source>
        <dbReference type="ARBA" id="ARBA00010687"/>
    </source>
</evidence>
<evidence type="ECO:0000256" key="1">
    <source>
        <dbReference type="ARBA" id="ARBA00001695"/>
    </source>
</evidence>
<dbReference type="EMBL" id="SODV01000002">
    <property type="protein sequence ID" value="TDW97352.1"/>
    <property type="molecule type" value="Genomic_DNA"/>
</dbReference>
<dbReference type="RefSeq" id="WP_133999442.1">
    <property type="nucleotide sequence ID" value="NZ_SODV01000002.1"/>
</dbReference>
<dbReference type="SUPFAM" id="SSF51445">
    <property type="entry name" value="(Trans)glycosidases"/>
    <property type="match status" value="1"/>
</dbReference>
<dbReference type="AlphaFoldDB" id="A0A4V6Q9W2"/>
<dbReference type="Gene3D" id="3.20.20.80">
    <property type="entry name" value="Glycosidases"/>
    <property type="match status" value="1"/>
</dbReference>
<keyword evidence="4 6" id="KW-0378">Hydrolase</keyword>
<evidence type="ECO:0000256" key="4">
    <source>
        <dbReference type="ARBA" id="ARBA00022801"/>
    </source>
</evidence>
<keyword evidence="5 6" id="KW-0326">Glycosidase</keyword>
<dbReference type="InterPro" id="IPR011683">
    <property type="entry name" value="Glyco_hydro_53"/>
</dbReference>
<gene>
    <name evidence="7" type="ORF">EDB95_5199</name>
</gene>
<sequence length="337" mass="37769">MIKLCCVVAACLLAAGTTPKAPGAHPTLDPHPRVEKVLGADISFLPQLEAEGMHFYDHGVQKDAIRLLKDNGFNYIRLRIFVHPAADSGYSPKGYCGLHDTKKMALRIKAAHLKFLLDFHYSDTWADPGKQYKPHAWRGLPVTAVADSVGAYTRAVLEALKAQGTLPDMVQVGNEINHGLLWPEGGSAHLDTLAEYLRAGIAAVREVAPKAKVMLHIACGGQNAESRYFLDNMIRRGVVFDVIGESYYPQWHGSLDDLRNNLTDLETRYHQDVIVVEYTQRKKEVNDIEFALNGKHELGTFIWEPLNTWEQFIDRNGRTVDSLIDIYPTVKKTYHIP</sequence>
<dbReference type="GO" id="GO:0015926">
    <property type="term" value="F:glucosidase activity"/>
    <property type="evidence" value="ECO:0007669"/>
    <property type="project" value="InterPro"/>
</dbReference>
<dbReference type="PANTHER" id="PTHR34983:SF1">
    <property type="entry name" value="ARABINOGALACTAN ENDO-BETA-1,4-GALACTANASE A"/>
    <property type="match status" value="1"/>
</dbReference>
<reference evidence="7 8" key="1">
    <citation type="submission" date="2019-03" db="EMBL/GenBank/DDBJ databases">
        <title>Genomic Encyclopedia of Type Strains, Phase IV (KMG-IV): sequencing the most valuable type-strain genomes for metagenomic binning, comparative biology and taxonomic classification.</title>
        <authorList>
            <person name="Goeker M."/>
        </authorList>
    </citation>
    <scope>NUCLEOTIDE SEQUENCE [LARGE SCALE GENOMIC DNA]</scope>
    <source>
        <strain evidence="7 8">DSM 100059</strain>
    </source>
</reference>
<dbReference type="GO" id="GO:0031218">
    <property type="term" value="F:arabinogalactan endo-1,4-beta-galactosidase activity"/>
    <property type="evidence" value="ECO:0007669"/>
    <property type="project" value="UniProtKB-EC"/>
</dbReference>
<evidence type="ECO:0000256" key="5">
    <source>
        <dbReference type="ARBA" id="ARBA00023295"/>
    </source>
</evidence>
<evidence type="ECO:0000313" key="7">
    <source>
        <dbReference type="EMBL" id="TDW97352.1"/>
    </source>
</evidence>
<dbReference type="InterPro" id="IPR017853">
    <property type="entry name" value="GH"/>
</dbReference>
<feature type="chain" id="PRO_5021041785" description="Arabinogalactan endo-beta-1,4-galactanase" evidence="6">
    <location>
        <begin position="21"/>
        <end position="337"/>
    </location>
</feature>
<proteinExistence type="inferred from homology"/>
<evidence type="ECO:0000256" key="6">
    <source>
        <dbReference type="RuleBase" id="RU361192"/>
    </source>
</evidence>
<dbReference type="Proteomes" id="UP000294498">
    <property type="component" value="Unassembled WGS sequence"/>
</dbReference>
<organism evidence="7 8">
    <name type="scientific">Dinghuibacter silviterrae</name>
    <dbReference type="NCBI Taxonomy" id="1539049"/>
    <lineage>
        <taxon>Bacteria</taxon>
        <taxon>Pseudomonadati</taxon>
        <taxon>Bacteroidota</taxon>
        <taxon>Chitinophagia</taxon>
        <taxon>Chitinophagales</taxon>
        <taxon>Chitinophagaceae</taxon>
        <taxon>Dinghuibacter</taxon>
    </lineage>
</organism>
<accession>A0A4V6Q9W2</accession>
<comment type="caution">
    <text evidence="7">The sequence shown here is derived from an EMBL/GenBank/DDBJ whole genome shotgun (WGS) entry which is preliminary data.</text>
</comment>
<evidence type="ECO:0000256" key="3">
    <source>
        <dbReference type="ARBA" id="ARBA00012556"/>
    </source>
</evidence>
<comment type="similarity">
    <text evidence="2 6">Belongs to the glycosyl hydrolase 53 family.</text>
</comment>
<dbReference type="GO" id="GO:0045490">
    <property type="term" value="P:pectin catabolic process"/>
    <property type="evidence" value="ECO:0007669"/>
    <property type="project" value="TreeGrafter"/>
</dbReference>